<dbReference type="SMART" id="SM01321">
    <property type="entry name" value="Y1_Tnp"/>
    <property type="match status" value="1"/>
</dbReference>
<accession>A0A1F6WVB4</accession>
<evidence type="ECO:0000259" key="1">
    <source>
        <dbReference type="SMART" id="SM01321"/>
    </source>
</evidence>
<organism evidence="2 3">
    <name type="scientific">Candidatus Nomurabacteria bacterium RIFCSPLOWO2_01_FULL_39_17</name>
    <dbReference type="NCBI Taxonomy" id="1801770"/>
    <lineage>
        <taxon>Bacteria</taxon>
        <taxon>Candidatus Nomuraibacteriota</taxon>
    </lineage>
</organism>
<comment type="caution">
    <text evidence="2">The sequence shown here is derived from an EMBL/GenBank/DDBJ whole genome shotgun (WGS) entry which is preliminary data.</text>
</comment>
<dbReference type="Pfam" id="PF01797">
    <property type="entry name" value="Y1_Tnp"/>
    <property type="match status" value="1"/>
</dbReference>
<dbReference type="EMBL" id="MFUU01000019">
    <property type="protein sequence ID" value="OGI85754.1"/>
    <property type="molecule type" value="Genomic_DNA"/>
</dbReference>
<proteinExistence type="predicted"/>
<name>A0A1F6WVB4_9BACT</name>
<reference evidence="2 3" key="1">
    <citation type="journal article" date="2016" name="Nat. Commun.">
        <title>Thousands of microbial genomes shed light on interconnected biogeochemical processes in an aquifer system.</title>
        <authorList>
            <person name="Anantharaman K."/>
            <person name="Brown C.T."/>
            <person name="Hug L.A."/>
            <person name="Sharon I."/>
            <person name="Castelle C.J."/>
            <person name="Probst A.J."/>
            <person name="Thomas B.C."/>
            <person name="Singh A."/>
            <person name="Wilkins M.J."/>
            <person name="Karaoz U."/>
            <person name="Brodie E.L."/>
            <person name="Williams K.H."/>
            <person name="Hubbard S.S."/>
            <person name="Banfield J.F."/>
        </authorList>
    </citation>
    <scope>NUCLEOTIDE SEQUENCE [LARGE SCALE GENOMIC DNA]</scope>
</reference>
<evidence type="ECO:0000313" key="2">
    <source>
        <dbReference type="EMBL" id="OGI85754.1"/>
    </source>
</evidence>
<dbReference type="GO" id="GO:0006313">
    <property type="term" value="P:DNA transposition"/>
    <property type="evidence" value="ECO:0007669"/>
    <property type="project" value="InterPro"/>
</dbReference>
<dbReference type="InterPro" id="IPR002686">
    <property type="entry name" value="Transposase_17"/>
</dbReference>
<dbReference type="PANTHER" id="PTHR34322:SF2">
    <property type="entry name" value="TRANSPOSASE IS200-LIKE DOMAIN-CONTAINING PROTEIN"/>
    <property type="match status" value="1"/>
</dbReference>
<dbReference type="PANTHER" id="PTHR34322">
    <property type="entry name" value="TRANSPOSASE, Y1_TNP DOMAIN-CONTAINING"/>
    <property type="match status" value="1"/>
</dbReference>
<gene>
    <name evidence="2" type="ORF">A3A01_00175</name>
</gene>
<dbReference type="GO" id="GO:0004803">
    <property type="term" value="F:transposase activity"/>
    <property type="evidence" value="ECO:0007669"/>
    <property type="project" value="InterPro"/>
</dbReference>
<dbReference type="GO" id="GO:0003677">
    <property type="term" value="F:DNA binding"/>
    <property type="evidence" value="ECO:0007669"/>
    <property type="project" value="InterPro"/>
</dbReference>
<dbReference type="Gene3D" id="3.30.70.1290">
    <property type="entry name" value="Transposase IS200-like"/>
    <property type="match status" value="1"/>
</dbReference>
<dbReference type="Proteomes" id="UP000179352">
    <property type="component" value="Unassembled WGS sequence"/>
</dbReference>
<dbReference type="InterPro" id="IPR036515">
    <property type="entry name" value="Transposase_17_sf"/>
</dbReference>
<dbReference type="STRING" id="1801770.A3A01_00175"/>
<evidence type="ECO:0000313" key="3">
    <source>
        <dbReference type="Proteomes" id="UP000179352"/>
    </source>
</evidence>
<dbReference type="AlphaFoldDB" id="A0A1F6WVB4"/>
<feature type="domain" description="Transposase IS200-like" evidence="1">
    <location>
        <begin position="10"/>
        <end position="150"/>
    </location>
</feature>
<protein>
    <recommendedName>
        <fullName evidence="1">Transposase IS200-like domain-containing protein</fullName>
    </recommendedName>
</protein>
<sequence length="208" mass="24463">MKNRDYKNFASGAIVHVYNRGNNKEKIFFDNQDYKAFLFRLGLCLGFTEEELNKEKLISVLYSRIRITNIDKNNFKLHAFCLIPNHFHLLIEQVNDVPVSKLISKLCTSYAKYINKKYKRVGHVFQDCFKAVLIEDNPQLMWTLAYIHMNAVKDKIVKQPSEYLWSSYNDYAQDRNSVIVNKELLISVFGDQKSFIKQTLNFDVKESL</sequence>
<dbReference type="SUPFAM" id="SSF143422">
    <property type="entry name" value="Transposase IS200-like"/>
    <property type="match status" value="1"/>
</dbReference>